<dbReference type="PANTHER" id="PTHR15680:SF9">
    <property type="entry name" value="LARGE RIBOSOMAL SUBUNIT PROTEIN BL19M"/>
    <property type="match status" value="1"/>
</dbReference>
<dbReference type="InterPro" id="IPR001857">
    <property type="entry name" value="Ribosomal_bL19"/>
</dbReference>
<evidence type="ECO:0000256" key="2">
    <source>
        <dbReference type="ARBA" id="ARBA00022980"/>
    </source>
</evidence>
<gene>
    <name evidence="5" type="primary">rplS</name>
    <name evidence="7" type="ORF">ENR23_10920</name>
</gene>
<dbReference type="PIRSF" id="PIRSF002191">
    <property type="entry name" value="Ribosomal_L19"/>
    <property type="match status" value="1"/>
</dbReference>
<dbReference type="AlphaFoldDB" id="A0A832MMK7"/>
<keyword evidence="3 5" id="KW-0687">Ribonucleoprotein</keyword>
<organism evidence="7">
    <name type="scientific">Eiseniibacteriota bacterium</name>
    <dbReference type="NCBI Taxonomy" id="2212470"/>
    <lineage>
        <taxon>Bacteria</taxon>
        <taxon>Candidatus Eiseniibacteriota</taxon>
    </lineage>
</organism>
<dbReference type="PRINTS" id="PR00061">
    <property type="entry name" value="RIBOSOMALL19"/>
</dbReference>
<dbReference type="SUPFAM" id="SSF50104">
    <property type="entry name" value="Translation proteins SH3-like domain"/>
    <property type="match status" value="1"/>
</dbReference>
<evidence type="ECO:0000256" key="1">
    <source>
        <dbReference type="ARBA" id="ARBA00005781"/>
    </source>
</evidence>
<dbReference type="PROSITE" id="PS01015">
    <property type="entry name" value="RIBOSOMAL_L19"/>
    <property type="match status" value="1"/>
</dbReference>
<reference evidence="7" key="1">
    <citation type="journal article" date="2020" name="mSystems">
        <title>Genome- and Community-Level Interaction Insights into Carbon Utilization and Element Cycling Functions of Hydrothermarchaeota in Hydrothermal Sediment.</title>
        <authorList>
            <person name="Zhou Z."/>
            <person name="Liu Y."/>
            <person name="Xu W."/>
            <person name="Pan J."/>
            <person name="Luo Z.H."/>
            <person name="Li M."/>
        </authorList>
    </citation>
    <scope>NUCLEOTIDE SEQUENCE [LARGE SCALE GENOMIC DNA]</scope>
    <source>
        <strain evidence="7">SpSt-381</strain>
    </source>
</reference>
<dbReference type="Pfam" id="PF01245">
    <property type="entry name" value="Ribosomal_L19"/>
    <property type="match status" value="1"/>
</dbReference>
<comment type="similarity">
    <text evidence="1 5 6">Belongs to the bacterial ribosomal protein bL19 family.</text>
</comment>
<dbReference type="InterPro" id="IPR008991">
    <property type="entry name" value="Translation_prot_SH3-like_sf"/>
</dbReference>
<dbReference type="EMBL" id="DSQF01000022">
    <property type="protein sequence ID" value="HGZ43911.1"/>
    <property type="molecule type" value="Genomic_DNA"/>
</dbReference>
<dbReference type="HAMAP" id="MF_00402">
    <property type="entry name" value="Ribosomal_bL19"/>
    <property type="match status" value="1"/>
</dbReference>
<dbReference type="Gene3D" id="2.30.30.790">
    <property type="match status" value="1"/>
</dbReference>
<evidence type="ECO:0000313" key="7">
    <source>
        <dbReference type="EMBL" id="HGZ43911.1"/>
    </source>
</evidence>
<accession>A0A832MMK7</accession>
<protein>
    <recommendedName>
        <fullName evidence="4 5">Large ribosomal subunit protein bL19</fullName>
    </recommendedName>
</protein>
<evidence type="ECO:0000256" key="4">
    <source>
        <dbReference type="ARBA" id="ARBA00035171"/>
    </source>
</evidence>
<dbReference type="InterPro" id="IPR038657">
    <property type="entry name" value="Ribosomal_bL19_sf"/>
</dbReference>
<dbReference type="PANTHER" id="PTHR15680">
    <property type="entry name" value="RIBOSOMAL PROTEIN L19"/>
    <property type="match status" value="1"/>
</dbReference>
<proteinExistence type="inferred from homology"/>
<keyword evidence="2 5" id="KW-0689">Ribosomal protein</keyword>
<dbReference type="GO" id="GO:0006412">
    <property type="term" value="P:translation"/>
    <property type="evidence" value="ECO:0007669"/>
    <property type="project" value="UniProtKB-UniRule"/>
</dbReference>
<evidence type="ECO:0000256" key="3">
    <source>
        <dbReference type="ARBA" id="ARBA00023274"/>
    </source>
</evidence>
<dbReference type="GO" id="GO:0003735">
    <property type="term" value="F:structural constituent of ribosome"/>
    <property type="evidence" value="ECO:0007669"/>
    <property type="project" value="InterPro"/>
</dbReference>
<evidence type="ECO:0000256" key="6">
    <source>
        <dbReference type="RuleBase" id="RU000559"/>
    </source>
</evidence>
<comment type="caution">
    <text evidence="7">The sequence shown here is derived from an EMBL/GenBank/DDBJ whole genome shotgun (WGS) entry which is preliminary data.</text>
</comment>
<dbReference type="NCBIfam" id="TIGR01024">
    <property type="entry name" value="rplS_bact"/>
    <property type="match status" value="1"/>
</dbReference>
<comment type="function">
    <text evidence="5 6">This protein is located at the 30S-50S ribosomal subunit interface and may play a role in the structure and function of the aminoacyl-tRNA binding site.</text>
</comment>
<name>A0A832MMK7_UNCEI</name>
<sequence length="121" mass="13598">MGLVEKIEAAQLKGDRPEIRTGDTVEVSVRVIEGDKERLQKFRGDVINVRGAGLRKTFTVRKISEGIGVERTFPLHSPSVGEVKVIKHSKVRRAKLFYLRRKTGKAARLIERKTAETTATE</sequence>
<evidence type="ECO:0000256" key="5">
    <source>
        <dbReference type="HAMAP-Rule" id="MF_00402"/>
    </source>
</evidence>
<dbReference type="InterPro" id="IPR018257">
    <property type="entry name" value="Ribosomal_bL19_CS"/>
</dbReference>
<dbReference type="FunFam" id="2.30.30.790:FF:000001">
    <property type="entry name" value="50S ribosomal protein L19"/>
    <property type="match status" value="1"/>
</dbReference>
<dbReference type="GO" id="GO:0022625">
    <property type="term" value="C:cytosolic large ribosomal subunit"/>
    <property type="evidence" value="ECO:0007669"/>
    <property type="project" value="TreeGrafter"/>
</dbReference>